<dbReference type="PRINTS" id="PR00492">
    <property type="entry name" value="RHOGDI"/>
</dbReference>
<comment type="similarity">
    <text evidence="2">Belongs to the Rho GDI family.</text>
</comment>
<gene>
    <name evidence="6" type="primary">RDI1</name>
    <name evidence="6" type="ORF">GGI25_001739</name>
</gene>
<dbReference type="EMBL" id="JANBTW010000014">
    <property type="protein sequence ID" value="KAJ2679171.1"/>
    <property type="molecule type" value="Genomic_DNA"/>
</dbReference>
<evidence type="ECO:0000256" key="5">
    <source>
        <dbReference type="ARBA" id="ARBA00071407"/>
    </source>
</evidence>
<dbReference type="InterPro" id="IPR024792">
    <property type="entry name" value="RhoGDI_dom_sf"/>
</dbReference>
<dbReference type="Proteomes" id="UP001151518">
    <property type="component" value="Unassembled WGS sequence"/>
</dbReference>
<proteinExistence type="inferred from homology"/>
<evidence type="ECO:0000313" key="6">
    <source>
        <dbReference type="EMBL" id="KAJ2679171.1"/>
    </source>
</evidence>
<dbReference type="GO" id="GO:0016020">
    <property type="term" value="C:membrane"/>
    <property type="evidence" value="ECO:0007669"/>
    <property type="project" value="TreeGrafter"/>
</dbReference>
<protein>
    <recommendedName>
        <fullName evidence="5">Rho GDP-dissociation inhibitor</fullName>
    </recommendedName>
</protein>
<dbReference type="PANTHER" id="PTHR10980:SF3">
    <property type="entry name" value="LD16419P"/>
    <property type="match status" value="1"/>
</dbReference>
<dbReference type="GO" id="GO:0005094">
    <property type="term" value="F:Rho GDP-dissociation inhibitor activity"/>
    <property type="evidence" value="ECO:0007669"/>
    <property type="project" value="InterPro"/>
</dbReference>
<organism evidence="6 7">
    <name type="scientific">Coemansia spiralis</name>
    <dbReference type="NCBI Taxonomy" id="417178"/>
    <lineage>
        <taxon>Eukaryota</taxon>
        <taxon>Fungi</taxon>
        <taxon>Fungi incertae sedis</taxon>
        <taxon>Zoopagomycota</taxon>
        <taxon>Kickxellomycotina</taxon>
        <taxon>Kickxellomycetes</taxon>
        <taxon>Kickxellales</taxon>
        <taxon>Kickxellaceae</taxon>
        <taxon>Coemansia</taxon>
    </lineage>
</organism>
<dbReference type="SUPFAM" id="SSF81296">
    <property type="entry name" value="E set domains"/>
    <property type="match status" value="1"/>
</dbReference>
<comment type="subcellular location">
    <subcellularLocation>
        <location evidence="1">Cytoplasm</location>
    </subcellularLocation>
</comment>
<dbReference type="InterPro" id="IPR014756">
    <property type="entry name" value="Ig_E-set"/>
</dbReference>
<dbReference type="GO" id="GO:0005829">
    <property type="term" value="C:cytosol"/>
    <property type="evidence" value="ECO:0007669"/>
    <property type="project" value="TreeGrafter"/>
</dbReference>
<dbReference type="PANTHER" id="PTHR10980">
    <property type="entry name" value="RHO GDP-DISSOCIATION INHIBITOR"/>
    <property type="match status" value="1"/>
</dbReference>
<dbReference type="GO" id="GO:0007266">
    <property type="term" value="P:Rho protein signal transduction"/>
    <property type="evidence" value="ECO:0007669"/>
    <property type="project" value="InterPro"/>
</dbReference>
<dbReference type="FunFam" id="2.70.50.30:FF:000001">
    <property type="entry name" value="Rho GDP-dissociation inhibitor 1"/>
    <property type="match status" value="1"/>
</dbReference>
<evidence type="ECO:0000256" key="2">
    <source>
        <dbReference type="ARBA" id="ARBA00009758"/>
    </source>
</evidence>
<evidence type="ECO:0000313" key="7">
    <source>
        <dbReference type="Proteomes" id="UP001151518"/>
    </source>
</evidence>
<dbReference type="Pfam" id="PF02115">
    <property type="entry name" value="Rho_GDI"/>
    <property type="match status" value="1"/>
</dbReference>
<comment type="function">
    <text evidence="4">Regulates the GDP/GTP exchange reaction of the Rho proteins by inhibiting the dissociation of GDP from them, and the subsequent binding of GTP to them.</text>
</comment>
<dbReference type="OrthoDB" id="1683373at2759"/>
<comment type="caution">
    <text evidence="6">The sequence shown here is derived from an EMBL/GenBank/DDBJ whole genome shotgun (WGS) entry which is preliminary data.</text>
</comment>
<accession>A0A9W8GC16</accession>
<dbReference type="AlphaFoldDB" id="A0A9W8GC16"/>
<sequence>MSQQENDDLIATQTEGYKVGQKKNIQELQQLDSNDESLNKWKASLGLDVAKVRFPENPQTVIVQALVLKADGHEIRMDVSTDEAVKRLQENPVVIKEGVDYTFKIEFVVQREMVTGLKFLQQIKRMGISVEKMEEMCGSYGPKYENQERTFPSSKAPSGMMARGTYSIKSKFVDDDNNIYLEWTWSMDIKKEWE</sequence>
<evidence type="ECO:0000256" key="3">
    <source>
        <dbReference type="ARBA" id="ARBA00022490"/>
    </source>
</evidence>
<dbReference type="InterPro" id="IPR000406">
    <property type="entry name" value="Rho_GDI"/>
</dbReference>
<dbReference type="Gene3D" id="2.70.50.30">
    <property type="entry name" value="Coagulation Factor XIII, subunit A, domain 1"/>
    <property type="match status" value="1"/>
</dbReference>
<reference evidence="6" key="1">
    <citation type="submission" date="2022-07" db="EMBL/GenBank/DDBJ databases">
        <title>Phylogenomic reconstructions and comparative analyses of Kickxellomycotina fungi.</title>
        <authorList>
            <person name="Reynolds N.K."/>
            <person name="Stajich J.E."/>
            <person name="Barry K."/>
            <person name="Grigoriev I.V."/>
            <person name="Crous P."/>
            <person name="Smith M.E."/>
        </authorList>
    </citation>
    <scope>NUCLEOTIDE SEQUENCE</scope>
    <source>
        <strain evidence="6">NRRL 3115</strain>
    </source>
</reference>
<keyword evidence="3" id="KW-0963">Cytoplasm</keyword>
<evidence type="ECO:0000256" key="4">
    <source>
        <dbReference type="ARBA" id="ARBA00054143"/>
    </source>
</evidence>
<name>A0A9W8GC16_9FUNG</name>
<evidence type="ECO:0000256" key="1">
    <source>
        <dbReference type="ARBA" id="ARBA00004496"/>
    </source>
</evidence>